<sequence>MSKGSVGRDTCFLSVMQLLLQALGLMLNVFLTRRIGPSQVGVVTLISTFFGLCAVLASGNGFVSTSRFVSEEIGRSSGNPERVLRYAGICSLLLSLLVGGSVFVLAPWLAERFLKSAALASGVRLLAVTLPFASICACLKGYFHARRRVTIPAAADAVEFLMHGAALAFGVIFLLPVGHCSLFMLIVVSMLLGQLAAFCYLGVLYLHSRRACSNACTMCLRGFAWAALPLLLNSYLTSLLSTANDALIPFTLRQFGNSTEEAFAQFGVFEALLLPALFFPAVVLGCLSSILVPELSRNRGAGSGEDAQALIGSVLRRTLRFAGFVMLLFLLYGSQIGTLIGGDAFAGRMLRILAPVIPFIYLEIVLEGILRGMGKQNFSSVNYLAEYMIRISVLLICVPIFGFYGILASYYASNVIGNLVRLWMVRRLAGGIPWGSLLLRPGIALFAAWQCGMLLCRLLRLFALPLWAEPAVFLVLGGGVYLFALRVLDSMEQQKKTRNTSLHSVSGSFTVQTAPSALPRDIPARY</sequence>
<feature type="transmembrane region" description="Helical" evidence="6">
    <location>
        <begin position="321"/>
        <end position="340"/>
    </location>
</feature>
<dbReference type="PANTHER" id="PTHR30250">
    <property type="entry name" value="PST FAMILY PREDICTED COLANIC ACID TRANSPORTER"/>
    <property type="match status" value="1"/>
</dbReference>
<evidence type="ECO:0000256" key="6">
    <source>
        <dbReference type="SAM" id="Phobius"/>
    </source>
</evidence>
<evidence type="ECO:0000313" key="7">
    <source>
        <dbReference type="EMBL" id="CBL17636.1"/>
    </source>
</evidence>
<dbReference type="Pfam" id="PF01943">
    <property type="entry name" value="Polysacc_synt"/>
    <property type="match status" value="1"/>
</dbReference>
<dbReference type="STRING" id="213810.RUM_15430"/>
<dbReference type="EMBL" id="FP929052">
    <property type="protein sequence ID" value="CBL17636.1"/>
    <property type="molecule type" value="Genomic_DNA"/>
</dbReference>
<keyword evidence="3 6" id="KW-0812">Transmembrane</keyword>
<dbReference type="GO" id="GO:0015297">
    <property type="term" value="F:antiporter activity"/>
    <property type="evidence" value="ECO:0007669"/>
    <property type="project" value="InterPro"/>
</dbReference>
<dbReference type="GO" id="GO:0042910">
    <property type="term" value="F:xenobiotic transmembrane transporter activity"/>
    <property type="evidence" value="ECO:0007669"/>
    <property type="project" value="InterPro"/>
</dbReference>
<dbReference type="InterPro" id="IPR050833">
    <property type="entry name" value="Poly_Biosynth_Transport"/>
</dbReference>
<dbReference type="RefSeq" id="WP_015558542.1">
    <property type="nucleotide sequence ID" value="NC_021039.1"/>
</dbReference>
<reference evidence="7" key="2">
    <citation type="submission" date="2010-03" db="EMBL/GenBank/DDBJ databases">
        <authorList>
            <person name="Pajon A."/>
        </authorList>
    </citation>
    <scope>NUCLEOTIDE SEQUENCE</scope>
    <source>
        <strain evidence="7">Type strain: 18P13</strain>
    </source>
</reference>
<feature type="transmembrane region" description="Helical" evidence="6">
    <location>
        <begin position="12"/>
        <end position="31"/>
    </location>
</feature>
<dbReference type="GeneID" id="83156261"/>
<dbReference type="InterPro" id="IPR002797">
    <property type="entry name" value="Polysacc_synth"/>
</dbReference>
<dbReference type="InterPro" id="IPR002528">
    <property type="entry name" value="MATE_fam"/>
</dbReference>
<feature type="transmembrane region" description="Helical" evidence="6">
    <location>
        <begin position="83"/>
        <end position="110"/>
    </location>
</feature>
<keyword evidence="8" id="KW-1185">Reference proteome</keyword>
<feature type="transmembrane region" description="Helical" evidence="6">
    <location>
        <begin position="43"/>
        <end position="63"/>
    </location>
</feature>
<dbReference type="BioCyc" id="RCHA213810:RUM_RS07515-MONOMER"/>
<feature type="transmembrane region" description="Helical" evidence="6">
    <location>
        <begin position="391"/>
        <end position="412"/>
    </location>
</feature>
<dbReference type="HOGENOM" id="CLU_022017_2_2_9"/>
<name>D4LDE1_RUMC1</name>
<keyword evidence="5 6" id="KW-0472">Membrane</keyword>
<gene>
    <name evidence="7" type="ordered locus">RUM_15430</name>
</gene>
<protein>
    <submittedName>
        <fullName evidence="7">Membrane protein involved in the export of O-antigen and teichoic acid</fullName>
    </submittedName>
</protein>
<proteinExistence type="predicted"/>
<keyword evidence="4 6" id="KW-1133">Transmembrane helix</keyword>
<feature type="transmembrane region" description="Helical" evidence="6">
    <location>
        <begin position="183"/>
        <end position="206"/>
    </location>
</feature>
<evidence type="ECO:0000256" key="1">
    <source>
        <dbReference type="ARBA" id="ARBA00004651"/>
    </source>
</evidence>
<feature type="transmembrane region" description="Helical" evidence="6">
    <location>
        <begin position="352"/>
        <end position="370"/>
    </location>
</feature>
<accession>D4LDE1</accession>
<dbReference type="PANTHER" id="PTHR30250:SF11">
    <property type="entry name" value="O-ANTIGEN TRANSPORTER-RELATED"/>
    <property type="match status" value="1"/>
</dbReference>
<feature type="transmembrane region" description="Helical" evidence="6">
    <location>
        <begin position="160"/>
        <end position="177"/>
    </location>
</feature>
<feature type="transmembrane region" description="Helical" evidence="6">
    <location>
        <begin position="461"/>
        <end position="484"/>
    </location>
</feature>
<evidence type="ECO:0000256" key="4">
    <source>
        <dbReference type="ARBA" id="ARBA00022989"/>
    </source>
</evidence>
<dbReference type="KEGG" id="rch:RUM_15430"/>
<evidence type="ECO:0000256" key="2">
    <source>
        <dbReference type="ARBA" id="ARBA00022475"/>
    </source>
</evidence>
<feature type="transmembrane region" description="Helical" evidence="6">
    <location>
        <begin position="116"/>
        <end position="139"/>
    </location>
</feature>
<feature type="transmembrane region" description="Helical" evidence="6">
    <location>
        <begin position="272"/>
        <end position="292"/>
    </location>
</feature>
<comment type="subcellular location">
    <subcellularLocation>
        <location evidence="1">Cell membrane</location>
        <topology evidence="1">Multi-pass membrane protein</topology>
    </subcellularLocation>
</comment>
<organism evidence="7 8">
    <name type="scientific">Ruminococcus champanellensis (strain DSM 18848 / JCM 17042 / KCTC 15320 / 18P13)</name>
    <dbReference type="NCBI Taxonomy" id="213810"/>
    <lineage>
        <taxon>Bacteria</taxon>
        <taxon>Bacillati</taxon>
        <taxon>Bacillota</taxon>
        <taxon>Clostridia</taxon>
        <taxon>Eubacteriales</taxon>
        <taxon>Oscillospiraceae</taxon>
        <taxon>Ruminococcus</taxon>
    </lineage>
</organism>
<reference evidence="7" key="1">
    <citation type="submission" date="2010-03" db="EMBL/GenBank/DDBJ databases">
        <title>The genome sequence of Ruminococcus sp. 18P13.</title>
        <authorList>
            <consortium name="metaHIT consortium -- http://www.metahit.eu/"/>
            <person name="Pajon A."/>
            <person name="Turner K."/>
            <person name="Parkhill J."/>
            <person name="Bernalier A."/>
        </authorList>
    </citation>
    <scope>NUCLEOTIDE SEQUENCE [LARGE SCALE GENOMIC DNA]</scope>
    <source>
        <strain evidence="7">Type strain: 18P13</strain>
    </source>
</reference>
<evidence type="ECO:0000256" key="3">
    <source>
        <dbReference type="ARBA" id="ARBA00022692"/>
    </source>
</evidence>
<dbReference type="Proteomes" id="UP000007054">
    <property type="component" value="Chromosome"/>
</dbReference>
<feature type="transmembrane region" description="Helical" evidence="6">
    <location>
        <begin position="218"/>
        <end position="236"/>
    </location>
</feature>
<evidence type="ECO:0000256" key="5">
    <source>
        <dbReference type="ARBA" id="ARBA00023136"/>
    </source>
</evidence>
<evidence type="ECO:0000313" key="8">
    <source>
        <dbReference type="Proteomes" id="UP000007054"/>
    </source>
</evidence>
<dbReference type="AlphaFoldDB" id="D4LDE1"/>
<keyword evidence="2" id="KW-1003">Cell membrane</keyword>
<dbReference type="GO" id="GO:0005886">
    <property type="term" value="C:plasma membrane"/>
    <property type="evidence" value="ECO:0007669"/>
    <property type="project" value="UniProtKB-SubCell"/>
</dbReference>
<dbReference type="Pfam" id="PF01554">
    <property type="entry name" value="MatE"/>
    <property type="match status" value="1"/>
</dbReference>